<keyword evidence="2 3" id="KW-0732">Signal</keyword>
<name>A0A832EB82_9BACT</name>
<feature type="domain" description="Leucine-binding protein" evidence="4">
    <location>
        <begin position="37"/>
        <end position="388"/>
    </location>
</feature>
<evidence type="ECO:0000256" key="2">
    <source>
        <dbReference type="ARBA" id="ARBA00022729"/>
    </source>
</evidence>
<evidence type="ECO:0000256" key="3">
    <source>
        <dbReference type="SAM" id="SignalP"/>
    </source>
</evidence>
<evidence type="ECO:0000259" key="4">
    <source>
        <dbReference type="Pfam" id="PF13458"/>
    </source>
</evidence>
<dbReference type="InterPro" id="IPR028081">
    <property type="entry name" value="Leu-bd"/>
</dbReference>
<evidence type="ECO:0000256" key="1">
    <source>
        <dbReference type="ARBA" id="ARBA00010062"/>
    </source>
</evidence>
<organism evidence="5">
    <name type="scientific">Desulfacinum infernum</name>
    <dbReference type="NCBI Taxonomy" id="35837"/>
    <lineage>
        <taxon>Bacteria</taxon>
        <taxon>Pseudomonadati</taxon>
        <taxon>Thermodesulfobacteriota</taxon>
        <taxon>Syntrophobacteria</taxon>
        <taxon>Syntrophobacterales</taxon>
        <taxon>Syntrophobacteraceae</taxon>
        <taxon>Desulfacinum</taxon>
    </lineage>
</organism>
<sequence length="405" mass="44482">MGPQGRRFRMVWKKVVAVSVVVGLCVAGFLSAHAAETIKVGVVGPRTGPAAATGTAFEEGIALALDVINGEQGGVLGKKMEVVFEDTGGTPEKAASGFEKLITKDQVVVTVGESHSSCALAEVPIADRYKHPLIIAEAWADDITAKNSRYVFRAGPCNSGVVKDNLLGFVRDYGFKRVAIVAENTDWGLGIKKLAEDGLKAMGVEFMTVETERQSQDHYTELNKIAAFQPDLVLAFIYGFGVHYFIAQANETGLFPKKALILEGAGPPSLWPEFWQNVGDAGNLELFLSRMHAKVDFNQESKKFREAYTKKFGKEPNDYKSRSIYDVLLIAADALRRAGSTDSEKIVDALEKTKLEVGSGVVQFGLEKGDYRYHQWQPPMLIVQWQNKEQVVVYPMNVKTGELKK</sequence>
<dbReference type="EMBL" id="DSTK01000036">
    <property type="protein sequence ID" value="HFK98032.1"/>
    <property type="molecule type" value="Genomic_DNA"/>
</dbReference>
<dbReference type="AlphaFoldDB" id="A0A832EB82"/>
<dbReference type="InterPro" id="IPR028082">
    <property type="entry name" value="Peripla_BP_I"/>
</dbReference>
<dbReference type="PANTHER" id="PTHR30483">
    <property type="entry name" value="LEUCINE-SPECIFIC-BINDING PROTEIN"/>
    <property type="match status" value="1"/>
</dbReference>
<dbReference type="SUPFAM" id="SSF53822">
    <property type="entry name" value="Periplasmic binding protein-like I"/>
    <property type="match status" value="1"/>
</dbReference>
<comment type="similarity">
    <text evidence="1">Belongs to the leucine-binding protein family.</text>
</comment>
<feature type="signal peptide" evidence="3">
    <location>
        <begin position="1"/>
        <end position="34"/>
    </location>
</feature>
<feature type="chain" id="PRO_5032532444" description="Leucine-binding protein domain-containing protein" evidence="3">
    <location>
        <begin position="35"/>
        <end position="405"/>
    </location>
</feature>
<evidence type="ECO:0000313" key="5">
    <source>
        <dbReference type="EMBL" id="HFK98032.1"/>
    </source>
</evidence>
<dbReference type="Gene3D" id="3.40.50.2300">
    <property type="match status" value="2"/>
</dbReference>
<accession>A0A832EB82</accession>
<comment type="caution">
    <text evidence="5">The sequence shown here is derived from an EMBL/GenBank/DDBJ whole genome shotgun (WGS) entry which is preliminary data.</text>
</comment>
<proteinExistence type="inferred from homology"/>
<gene>
    <name evidence="5" type="ORF">ENS06_12030</name>
</gene>
<reference evidence="5" key="1">
    <citation type="journal article" date="2020" name="mSystems">
        <title>Genome- and Community-Level Interaction Insights into Carbon Utilization and Element Cycling Functions of Hydrothermarchaeota in Hydrothermal Sediment.</title>
        <authorList>
            <person name="Zhou Z."/>
            <person name="Liu Y."/>
            <person name="Xu W."/>
            <person name="Pan J."/>
            <person name="Luo Z.H."/>
            <person name="Li M."/>
        </authorList>
    </citation>
    <scope>NUCLEOTIDE SEQUENCE [LARGE SCALE GENOMIC DNA]</scope>
    <source>
        <strain evidence="5">SpSt-456</strain>
    </source>
</reference>
<dbReference type="CDD" id="cd06345">
    <property type="entry name" value="PBP1_ABC_ligand_binding-like"/>
    <property type="match status" value="1"/>
</dbReference>
<protein>
    <recommendedName>
        <fullName evidence="4">Leucine-binding protein domain-containing protein</fullName>
    </recommendedName>
</protein>
<dbReference type="Pfam" id="PF13458">
    <property type="entry name" value="Peripla_BP_6"/>
    <property type="match status" value="1"/>
</dbReference>
<dbReference type="InterPro" id="IPR051010">
    <property type="entry name" value="BCAA_transport"/>
</dbReference>